<evidence type="ECO:0000259" key="1">
    <source>
        <dbReference type="Pfam" id="PF04993"/>
    </source>
</evidence>
<gene>
    <name evidence="2" type="ORF">K1W69_04240</name>
</gene>
<sequence length="109" mass="12024">MAHDPHLAELLRDALSTRQGITERKMFGGVCFLLNGNMFAGVANHDSFMFRVGKELEEDALARPGARPMDFTGRKMGGLIWVDADAAIESGLEQWIDFTARFVGSLPPK</sequence>
<dbReference type="Proteomes" id="UP001196509">
    <property type="component" value="Unassembled WGS sequence"/>
</dbReference>
<evidence type="ECO:0000313" key="3">
    <source>
        <dbReference type="Proteomes" id="UP001196509"/>
    </source>
</evidence>
<reference evidence="2" key="1">
    <citation type="submission" date="2021-08" db="EMBL/GenBank/DDBJ databases">
        <title>Hoeflea bacterium WL0058 sp. nov., isolated from the sediment.</title>
        <authorList>
            <person name="Wang L."/>
            <person name="Zhang D."/>
        </authorList>
    </citation>
    <scope>NUCLEOTIDE SEQUENCE</scope>
    <source>
        <strain evidence="2">WL0058</strain>
    </source>
</reference>
<accession>A0AAE2ZI78</accession>
<dbReference type="Gene3D" id="3.30.1460.30">
    <property type="entry name" value="YgaC/TfoX-N like chaperone"/>
    <property type="match status" value="1"/>
</dbReference>
<protein>
    <submittedName>
        <fullName evidence="2">TfoX/Sxy family protein</fullName>
    </submittedName>
</protein>
<dbReference type="EMBL" id="JAICBX010000001">
    <property type="protein sequence ID" value="MBW8636389.1"/>
    <property type="molecule type" value="Genomic_DNA"/>
</dbReference>
<name>A0AAE2ZI78_9HYPH</name>
<proteinExistence type="predicted"/>
<dbReference type="InterPro" id="IPR007076">
    <property type="entry name" value="TfoX_N"/>
</dbReference>
<evidence type="ECO:0000313" key="2">
    <source>
        <dbReference type="EMBL" id="MBW8636389.1"/>
    </source>
</evidence>
<feature type="domain" description="TfoX N-terminal" evidence="1">
    <location>
        <begin position="14"/>
        <end position="95"/>
    </location>
</feature>
<dbReference type="SUPFAM" id="SSF159894">
    <property type="entry name" value="YgaC/TfoX-N like"/>
    <property type="match status" value="1"/>
</dbReference>
<comment type="caution">
    <text evidence="2">The sequence shown here is derived from an EMBL/GenBank/DDBJ whole genome shotgun (WGS) entry which is preliminary data.</text>
</comment>
<organism evidence="2 3">
    <name type="scientific">Flavimaribacter sediminis</name>
    <dbReference type="NCBI Taxonomy" id="2865987"/>
    <lineage>
        <taxon>Bacteria</taxon>
        <taxon>Pseudomonadati</taxon>
        <taxon>Pseudomonadota</taxon>
        <taxon>Alphaproteobacteria</taxon>
        <taxon>Hyphomicrobiales</taxon>
        <taxon>Rhizobiaceae</taxon>
        <taxon>Flavimaribacter</taxon>
    </lineage>
</organism>
<keyword evidence="3" id="KW-1185">Reference proteome</keyword>
<dbReference type="Pfam" id="PF04993">
    <property type="entry name" value="TfoX_N"/>
    <property type="match status" value="1"/>
</dbReference>
<dbReference type="RefSeq" id="WP_220227077.1">
    <property type="nucleotide sequence ID" value="NZ_JAICBX010000001.1"/>
</dbReference>
<dbReference type="AlphaFoldDB" id="A0AAE2ZI78"/>